<evidence type="ECO:0000313" key="3">
    <source>
        <dbReference type="Proteomes" id="UP000054498"/>
    </source>
</evidence>
<protein>
    <submittedName>
        <fullName evidence="2">F1F0 ATP synthase, alpha subunit</fullName>
        <ecNumber evidence="2">3.6.3.14</ecNumber>
    </submittedName>
</protein>
<dbReference type="GO" id="GO:0016787">
    <property type="term" value="F:hydrolase activity"/>
    <property type="evidence" value="ECO:0007669"/>
    <property type="project" value="UniProtKB-KW"/>
</dbReference>
<feature type="region of interest" description="Disordered" evidence="1">
    <location>
        <begin position="87"/>
        <end position="156"/>
    </location>
</feature>
<dbReference type="OrthoDB" id="30023at2759"/>
<keyword evidence="3" id="KW-1185">Reference proteome</keyword>
<dbReference type="KEGG" id="mng:MNEG_11496"/>
<proteinExistence type="predicted"/>
<dbReference type="Proteomes" id="UP000054498">
    <property type="component" value="Unassembled WGS sequence"/>
</dbReference>
<name>A0A0D2LYI9_9CHLO</name>
<dbReference type="EMBL" id="KK102989">
    <property type="protein sequence ID" value="KIY96469.1"/>
    <property type="molecule type" value="Genomic_DNA"/>
</dbReference>
<accession>A0A0D2LYI9</accession>
<dbReference type="STRING" id="145388.A0A0D2LYI9"/>
<organism evidence="2 3">
    <name type="scientific">Monoraphidium neglectum</name>
    <dbReference type="NCBI Taxonomy" id="145388"/>
    <lineage>
        <taxon>Eukaryota</taxon>
        <taxon>Viridiplantae</taxon>
        <taxon>Chlorophyta</taxon>
        <taxon>core chlorophytes</taxon>
        <taxon>Chlorophyceae</taxon>
        <taxon>CS clade</taxon>
        <taxon>Sphaeropleales</taxon>
        <taxon>Selenastraceae</taxon>
        <taxon>Monoraphidium</taxon>
    </lineage>
</organism>
<keyword evidence="2" id="KW-0378">Hydrolase</keyword>
<feature type="compositionally biased region" description="Low complexity" evidence="1">
    <location>
        <begin position="90"/>
        <end position="132"/>
    </location>
</feature>
<dbReference type="RefSeq" id="XP_013895489.1">
    <property type="nucleotide sequence ID" value="XM_014040035.1"/>
</dbReference>
<dbReference type="GeneID" id="25728764"/>
<evidence type="ECO:0000256" key="1">
    <source>
        <dbReference type="SAM" id="MobiDB-lite"/>
    </source>
</evidence>
<dbReference type="EC" id="3.6.3.14" evidence="2"/>
<gene>
    <name evidence="2" type="ORF">MNEG_11496</name>
</gene>
<reference evidence="2 3" key="1">
    <citation type="journal article" date="2013" name="BMC Genomics">
        <title>Reconstruction of the lipid metabolism for the microalga Monoraphidium neglectum from its genome sequence reveals characteristics suitable for biofuel production.</title>
        <authorList>
            <person name="Bogen C."/>
            <person name="Al-Dilaimi A."/>
            <person name="Albersmeier A."/>
            <person name="Wichmann J."/>
            <person name="Grundmann M."/>
            <person name="Rupp O."/>
            <person name="Lauersen K.J."/>
            <person name="Blifernez-Klassen O."/>
            <person name="Kalinowski J."/>
            <person name="Goesmann A."/>
            <person name="Mussgnug J.H."/>
            <person name="Kruse O."/>
        </authorList>
    </citation>
    <scope>NUCLEOTIDE SEQUENCE [LARGE SCALE GENOMIC DNA]</scope>
    <source>
        <strain evidence="2 3">SAG 48.87</strain>
    </source>
</reference>
<sequence>MLAFVSGASGVLMWHRSDNMAFVIVTGGAGLVQEGEAVECKIKGVLQVVDEAKGPITKKDYEMMQAPAGDGLFGSVVDFMGRPLSGFPAQGSSGATSTSSSGSGSGGSDSTEQSQQAQQDGAAAPAPGQQQSVEDEDGAPPRGGGPFIGFDKTRPLVNQQVAMAHREQITESLSTAGGGDAASG</sequence>
<dbReference type="AlphaFoldDB" id="A0A0D2LYI9"/>
<evidence type="ECO:0000313" key="2">
    <source>
        <dbReference type="EMBL" id="KIY96469.1"/>
    </source>
</evidence>